<dbReference type="AlphaFoldDB" id="A0A8J6FP09"/>
<evidence type="ECO:0000313" key="1">
    <source>
        <dbReference type="EMBL" id="KAG9490420.1"/>
    </source>
</evidence>
<protein>
    <submittedName>
        <fullName evidence="1">Uncharacterized protein</fullName>
    </submittedName>
</protein>
<accession>A0A8J6FP09</accession>
<reference evidence="1" key="1">
    <citation type="thesis" date="2020" institute="ProQuest LLC" country="789 East Eisenhower Parkway, Ann Arbor, MI, USA">
        <title>Comparative Genomics and Chromosome Evolution.</title>
        <authorList>
            <person name="Mudd A.B."/>
        </authorList>
    </citation>
    <scope>NUCLEOTIDE SEQUENCE</scope>
    <source>
        <strain evidence="1">HN-11 Male</strain>
        <tissue evidence="1">Kidney and liver</tissue>
    </source>
</reference>
<gene>
    <name evidence="1" type="ORF">GDO78_005995</name>
</gene>
<dbReference type="EMBL" id="WNTK01000002">
    <property type="protein sequence ID" value="KAG9490420.1"/>
    <property type="molecule type" value="Genomic_DNA"/>
</dbReference>
<name>A0A8J6FP09_ELECQ</name>
<evidence type="ECO:0000313" key="2">
    <source>
        <dbReference type="Proteomes" id="UP000770717"/>
    </source>
</evidence>
<keyword evidence="2" id="KW-1185">Reference proteome</keyword>
<proteinExistence type="predicted"/>
<comment type="caution">
    <text evidence="1">The sequence shown here is derived from an EMBL/GenBank/DDBJ whole genome shotgun (WGS) entry which is preliminary data.</text>
</comment>
<sequence length="87" mass="9366">MCHMLDNVTLGNISCGLTVQILLGNQHKQRLSSNGISIKPADLLRDAEGRAASISSTQVMAVLHYIARCASLIFSHTFTQADILQGV</sequence>
<organism evidence="1 2">
    <name type="scientific">Eleutherodactylus coqui</name>
    <name type="common">Puerto Rican coqui</name>
    <dbReference type="NCBI Taxonomy" id="57060"/>
    <lineage>
        <taxon>Eukaryota</taxon>
        <taxon>Metazoa</taxon>
        <taxon>Chordata</taxon>
        <taxon>Craniata</taxon>
        <taxon>Vertebrata</taxon>
        <taxon>Euteleostomi</taxon>
        <taxon>Amphibia</taxon>
        <taxon>Batrachia</taxon>
        <taxon>Anura</taxon>
        <taxon>Neobatrachia</taxon>
        <taxon>Hyloidea</taxon>
        <taxon>Eleutherodactylidae</taxon>
        <taxon>Eleutherodactylinae</taxon>
        <taxon>Eleutherodactylus</taxon>
        <taxon>Eleutherodactylus</taxon>
    </lineage>
</organism>
<dbReference type="Proteomes" id="UP000770717">
    <property type="component" value="Unassembled WGS sequence"/>
</dbReference>